<dbReference type="Proteomes" id="UP000694255">
    <property type="component" value="Unassembled WGS sequence"/>
</dbReference>
<comment type="cofactor">
    <cofactor evidence="1">
        <name>FMN</name>
        <dbReference type="ChEBI" id="CHEBI:58210"/>
    </cofactor>
</comment>
<dbReference type="InterPro" id="IPR044152">
    <property type="entry name" value="YqjM-like"/>
</dbReference>
<evidence type="ECO:0000256" key="3">
    <source>
        <dbReference type="ARBA" id="ARBA00022643"/>
    </source>
</evidence>
<dbReference type="InterPro" id="IPR001155">
    <property type="entry name" value="OxRdtase_FMN_N"/>
</dbReference>
<keyword evidence="5" id="KW-0560">Oxidoreductase</keyword>
<feature type="domain" description="NADH:flavin oxidoreductase/NADH oxidase N-terminal" evidence="6">
    <location>
        <begin position="48"/>
        <end position="398"/>
    </location>
</feature>
<dbReference type="GO" id="GO:0003959">
    <property type="term" value="F:NADPH dehydrogenase activity"/>
    <property type="evidence" value="ECO:0007669"/>
    <property type="project" value="InterPro"/>
</dbReference>
<dbReference type="AlphaFoldDB" id="A0A8J5R540"/>
<protein>
    <submittedName>
        <fullName evidence="7">OYE32</fullName>
    </submittedName>
</protein>
<evidence type="ECO:0000256" key="4">
    <source>
        <dbReference type="ARBA" id="ARBA00022857"/>
    </source>
</evidence>
<evidence type="ECO:0000256" key="2">
    <source>
        <dbReference type="ARBA" id="ARBA00022630"/>
    </source>
</evidence>
<dbReference type="GO" id="GO:0010181">
    <property type="term" value="F:FMN binding"/>
    <property type="evidence" value="ECO:0007669"/>
    <property type="project" value="InterPro"/>
</dbReference>
<organism evidence="7 8">
    <name type="scientific">[Candida] subhashii</name>
    <dbReference type="NCBI Taxonomy" id="561895"/>
    <lineage>
        <taxon>Eukaryota</taxon>
        <taxon>Fungi</taxon>
        <taxon>Dikarya</taxon>
        <taxon>Ascomycota</taxon>
        <taxon>Saccharomycotina</taxon>
        <taxon>Pichiomycetes</taxon>
        <taxon>Debaryomycetaceae</taxon>
        <taxon>Spathaspora</taxon>
    </lineage>
</organism>
<dbReference type="GO" id="GO:0050661">
    <property type="term" value="F:NADP binding"/>
    <property type="evidence" value="ECO:0007669"/>
    <property type="project" value="InterPro"/>
</dbReference>
<dbReference type="PANTHER" id="PTHR43303">
    <property type="entry name" value="NADPH DEHYDROGENASE C23G7.10C-RELATED"/>
    <property type="match status" value="1"/>
</dbReference>
<dbReference type="CDD" id="cd02932">
    <property type="entry name" value="OYE_YqiM_FMN"/>
    <property type="match status" value="1"/>
</dbReference>
<dbReference type="PANTHER" id="PTHR43303:SF4">
    <property type="entry name" value="NADPH DEHYDROGENASE C23G7.10C-RELATED"/>
    <property type="match status" value="1"/>
</dbReference>
<dbReference type="Pfam" id="PF00724">
    <property type="entry name" value="Oxidored_FMN"/>
    <property type="match status" value="1"/>
</dbReference>
<gene>
    <name evidence="7" type="ORF">J8A68_001113</name>
</gene>
<name>A0A8J5R540_9ASCO</name>
<dbReference type="RefSeq" id="XP_049265657.1">
    <property type="nucleotide sequence ID" value="XM_049404732.1"/>
</dbReference>
<dbReference type="GeneID" id="73467914"/>
<reference evidence="7 8" key="1">
    <citation type="journal article" date="2021" name="DNA Res.">
        <title>Genome analysis of Candida subhashii reveals its hybrid nature and dual mitochondrial genome conformations.</title>
        <authorList>
            <person name="Mixao V."/>
            <person name="Hegedusova E."/>
            <person name="Saus E."/>
            <person name="Pryszcz L.P."/>
            <person name="Cillingova A."/>
            <person name="Nosek J."/>
            <person name="Gabaldon T."/>
        </authorList>
    </citation>
    <scope>NUCLEOTIDE SEQUENCE [LARGE SCALE GENOMIC DNA]</scope>
    <source>
        <strain evidence="7 8">CBS 10753</strain>
    </source>
</reference>
<proteinExistence type="predicted"/>
<evidence type="ECO:0000259" key="6">
    <source>
        <dbReference type="Pfam" id="PF00724"/>
    </source>
</evidence>
<evidence type="ECO:0000313" key="8">
    <source>
        <dbReference type="Proteomes" id="UP000694255"/>
    </source>
</evidence>
<dbReference type="EMBL" id="JAGSYN010000050">
    <property type="protein sequence ID" value="KAG7665425.1"/>
    <property type="molecule type" value="Genomic_DNA"/>
</dbReference>
<accession>A0A8J5R540</accession>
<keyword evidence="8" id="KW-1185">Reference proteome</keyword>
<keyword evidence="2" id="KW-0285">Flavoprotein</keyword>
<evidence type="ECO:0000256" key="1">
    <source>
        <dbReference type="ARBA" id="ARBA00001917"/>
    </source>
</evidence>
<keyword evidence="4" id="KW-0521">NADP</keyword>
<evidence type="ECO:0000313" key="7">
    <source>
        <dbReference type="EMBL" id="KAG7665425.1"/>
    </source>
</evidence>
<dbReference type="OrthoDB" id="72788at2759"/>
<comment type="caution">
    <text evidence="7">The sequence shown here is derived from an EMBL/GenBank/DDBJ whole genome shotgun (WGS) entry which is preliminary data.</text>
</comment>
<sequence length="434" mass="48108">MTVSKHVKPSDSIDGAKGVPYYTPAQPIPAGTFIPNENDSEDVTPPPIFTPLKIGKLTLQNRMAVSPMCMYSSDNFEVTPFHMVHYGAIAVRGAGLIIVESTSVSQEGGLSPRDLGLWTDRQAEKIRDIVKFIHSQGQLCAIQLGHGGRKASGQPPYLHLEQVADESVGGWPGKTVAPSAIEYRPHGNLPVPQELSKEDIRRIIKDFGAAAKRAIEICGFDAIEIHGAHGYLIHQFYSQFSNRRTDEYGGSYENRIRFLLEIIDEIQANIPEDIPLFLRISSSDNVKEDNVWHLEDSLKLIDIVIEKGIKLIDVSSGGNVYNQTPRTQLNEDPDLPPHLPIARAIKKHVGDRAAVACVGDLSKDAVTLNGYIKNGDFDLALIGKGFLKNPGLVWEFADQLGVRVTQALQYDWGHYPNIHQILELVERTKRLMKQ</sequence>
<evidence type="ECO:0000256" key="5">
    <source>
        <dbReference type="ARBA" id="ARBA00023002"/>
    </source>
</evidence>
<keyword evidence="3" id="KW-0288">FMN</keyword>